<dbReference type="Proteomes" id="UP000030671">
    <property type="component" value="Unassembled WGS sequence"/>
</dbReference>
<dbReference type="PANTHER" id="PTHR24171">
    <property type="entry name" value="ANKYRIN REPEAT DOMAIN-CONTAINING PROTEIN 39-RELATED"/>
    <property type="match status" value="1"/>
</dbReference>
<dbReference type="EMBL" id="KI925456">
    <property type="protein sequence ID" value="ETW83638.1"/>
    <property type="molecule type" value="Genomic_DNA"/>
</dbReference>
<dbReference type="InterPro" id="IPR054471">
    <property type="entry name" value="GPIID_WHD"/>
</dbReference>
<dbReference type="Pfam" id="PF22939">
    <property type="entry name" value="WHD_GPIID"/>
    <property type="match status" value="1"/>
</dbReference>
<dbReference type="SUPFAM" id="SSF48403">
    <property type="entry name" value="Ankyrin repeat"/>
    <property type="match status" value="2"/>
</dbReference>
<dbReference type="KEGG" id="hir:HETIRDRAFT_471894"/>
<sequence length="1043" mass="114862">MLSDDMKQRIVSFQTRCQDLVVKFNGRMNRDTNVTIHQIQNAARLEKALDWLKAPDPSQNYNNARESHREGTCLWFLTGKEFSEWKESTGSLLWVYGIRIYSSLHLHGSASIVYSSSAIKDITIHCAANPSCAIAYFFFDSRDAQDGLQRHGGLVRCLIKQLAIQCNGMSPAIEKLLGAGNMQPSLESLHIALELLLVKFEHAYLIVDSLDESIERWKVLDWLKEITRREAFKHRTHLLITSRDEIDIRESIESLSVVKVCMEGQVIDDDIRMYLDWTLRTSFHMKRWEHARKREIQQKVSAMSQGMFRLAALQLEELRNCHSIRELETQLGNLPRNLDDTYNRILSKLDEAPLRTAWKLLQWLAFSARLLRLKELAEVVGVDLETKPYPKFRADSRYSDPQSVLIICANLISVSVEGNVQLAHFSVKEFLLSISHRFGFTINSQSSHSLIAQTCLAYLLQFDTPEILKEDTLDNFPLAQYAAEHWISHAKFGTSDSNSDPLQALIYAFFTADNDAPFISWVRLYDLDEPWSEHDFEREPHGSRLYYACLACFQDISMALLEAGGDPNTKGGNRLRLSVLQVASRSGQYRTVQNLLAKGAEVNGESWNGSALNLASARGHGEIVRLLLENEADMNMRSGEGQNSALQVASLAGHEVTVRLLLKKGADVNLLGGLFNSALHAASMEGHDRVVRILLENGAEVDMPGKMGVTALHEASENGFLNVVKLLLEKGADANKRGGHYGTALQAASVGGYEDIVQILLDNGADVGIQGGGCGSSLQAAASGGNGSIMRVLLKNASIPGNVLKSWDRNAVEATLRGGHLKIVKLLLQNGAQVNVPLGGQHGSALGAASFEGHEETVRLLLEKGAEVNIENDKYGTPLRAAALGGHAEIISLLLEKGAEVNTPKEPHGSALQAAASKGHERVVRLLLEKGAEVDKESKEYGTALQAASMSGHELVVKLLIEKGAEVNKRSKRFGDALQMASRRGHEHIVRLLLHHGADVHVRGVGLYGSALQAASIRKHQAIVELLLEKGAVGPDDDAAGAH</sequence>
<accession>W4KCX7</accession>
<reference evidence="6 7" key="1">
    <citation type="journal article" date="2012" name="New Phytol.">
        <title>Insight into trade-off between wood decay and parasitism from the genome of a fungal forest pathogen.</title>
        <authorList>
            <person name="Olson A."/>
            <person name="Aerts A."/>
            <person name="Asiegbu F."/>
            <person name="Belbahri L."/>
            <person name="Bouzid O."/>
            <person name="Broberg A."/>
            <person name="Canback B."/>
            <person name="Coutinho P.M."/>
            <person name="Cullen D."/>
            <person name="Dalman K."/>
            <person name="Deflorio G."/>
            <person name="van Diepen L.T."/>
            <person name="Dunand C."/>
            <person name="Duplessis S."/>
            <person name="Durling M."/>
            <person name="Gonthier P."/>
            <person name="Grimwood J."/>
            <person name="Fossdal C.G."/>
            <person name="Hansson D."/>
            <person name="Henrissat B."/>
            <person name="Hietala A."/>
            <person name="Himmelstrand K."/>
            <person name="Hoffmeister D."/>
            <person name="Hogberg N."/>
            <person name="James T.Y."/>
            <person name="Karlsson M."/>
            <person name="Kohler A."/>
            <person name="Kues U."/>
            <person name="Lee Y.H."/>
            <person name="Lin Y.C."/>
            <person name="Lind M."/>
            <person name="Lindquist E."/>
            <person name="Lombard V."/>
            <person name="Lucas S."/>
            <person name="Lunden K."/>
            <person name="Morin E."/>
            <person name="Murat C."/>
            <person name="Park J."/>
            <person name="Raffaello T."/>
            <person name="Rouze P."/>
            <person name="Salamov A."/>
            <person name="Schmutz J."/>
            <person name="Solheim H."/>
            <person name="Stahlberg J."/>
            <person name="Velez H."/>
            <person name="de Vries R.P."/>
            <person name="Wiebenga A."/>
            <person name="Woodward S."/>
            <person name="Yakovlev I."/>
            <person name="Garbelotto M."/>
            <person name="Martin F."/>
            <person name="Grigoriev I.V."/>
            <person name="Stenlid J."/>
        </authorList>
    </citation>
    <scope>NUCLEOTIDE SEQUENCE [LARGE SCALE GENOMIC DNA]</scope>
    <source>
        <strain evidence="6 7">TC 32-1</strain>
    </source>
</reference>
<dbReference type="OrthoDB" id="194358at2759"/>
<evidence type="ECO:0000259" key="5">
    <source>
        <dbReference type="Pfam" id="PF24883"/>
    </source>
</evidence>
<dbReference type="HOGENOM" id="CLU_000288_34_23_1"/>
<feature type="repeat" description="ANK" evidence="3">
    <location>
        <begin position="907"/>
        <end position="939"/>
    </location>
</feature>
<feature type="repeat" description="ANK" evidence="3">
    <location>
        <begin position="674"/>
        <end position="706"/>
    </location>
</feature>
<dbReference type="SMART" id="SM00248">
    <property type="entry name" value="ANK"/>
    <property type="match status" value="14"/>
</dbReference>
<proteinExistence type="predicted"/>
<keyword evidence="2 3" id="KW-0040">ANK repeat</keyword>
<dbReference type="RefSeq" id="XP_009543411.1">
    <property type="nucleotide sequence ID" value="XM_009545116.1"/>
</dbReference>
<dbReference type="PRINTS" id="PR01415">
    <property type="entry name" value="ANKYRIN"/>
</dbReference>
<dbReference type="eggNOG" id="KOG0504">
    <property type="taxonomic scope" value="Eukaryota"/>
</dbReference>
<dbReference type="Pfam" id="PF24883">
    <property type="entry name" value="NPHP3_N"/>
    <property type="match status" value="1"/>
</dbReference>
<feature type="repeat" description="ANK" evidence="3">
    <location>
        <begin position="740"/>
        <end position="772"/>
    </location>
</feature>
<dbReference type="InterPro" id="IPR036770">
    <property type="entry name" value="Ankyrin_rpt-contain_sf"/>
</dbReference>
<dbReference type="PANTHER" id="PTHR24171:SF10">
    <property type="entry name" value="ANKYRIN REPEAT DOMAIN-CONTAINING PROTEIN 29-LIKE"/>
    <property type="match status" value="1"/>
</dbReference>
<evidence type="ECO:0000256" key="2">
    <source>
        <dbReference type="ARBA" id="ARBA00023043"/>
    </source>
</evidence>
<feature type="repeat" description="ANK" evidence="3">
    <location>
        <begin position="707"/>
        <end position="739"/>
    </location>
</feature>
<dbReference type="InParanoid" id="W4KCX7"/>
<dbReference type="Pfam" id="PF12796">
    <property type="entry name" value="Ank_2"/>
    <property type="match status" value="6"/>
</dbReference>
<dbReference type="InterPro" id="IPR056884">
    <property type="entry name" value="NPHP3-like_N"/>
</dbReference>
<feature type="repeat" description="ANK" evidence="3">
    <location>
        <begin position="940"/>
        <end position="972"/>
    </location>
</feature>
<organism evidence="6 7">
    <name type="scientific">Heterobasidion irregulare (strain TC 32-1)</name>
    <dbReference type="NCBI Taxonomy" id="747525"/>
    <lineage>
        <taxon>Eukaryota</taxon>
        <taxon>Fungi</taxon>
        <taxon>Dikarya</taxon>
        <taxon>Basidiomycota</taxon>
        <taxon>Agaricomycotina</taxon>
        <taxon>Agaricomycetes</taxon>
        <taxon>Russulales</taxon>
        <taxon>Bondarzewiaceae</taxon>
        <taxon>Heterobasidion</taxon>
        <taxon>Heterobasidion annosum species complex</taxon>
    </lineage>
</organism>
<dbReference type="AlphaFoldDB" id="W4KCX7"/>
<feature type="domain" description="Nephrocystin 3-like N-terminal" evidence="5">
    <location>
        <begin position="71"/>
        <end position="243"/>
    </location>
</feature>
<evidence type="ECO:0000313" key="7">
    <source>
        <dbReference type="Proteomes" id="UP000030671"/>
    </source>
</evidence>
<gene>
    <name evidence="6" type="ORF">HETIRDRAFT_471894</name>
</gene>
<keyword evidence="1" id="KW-0677">Repeat</keyword>
<evidence type="ECO:0000259" key="4">
    <source>
        <dbReference type="Pfam" id="PF22939"/>
    </source>
</evidence>
<dbReference type="InterPro" id="IPR002110">
    <property type="entry name" value="Ankyrin_rpt"/>
</dbReference>
<dbReference type="GeneID" id="20677420"/>
<dbReference type="PROSITE" id="PS50088">
    <property type="entry name" value="ANK_REPEAT"/>
    <property type="match status" value="10"/>
</dbReference>
<feature type="repeat" description="ANK" evidence="3">
    <location>
        <begin position="607"/>
        <end position="639"/>
    </location>
</feature>
<feature type="repeat" description="ANK" evidence="3">
    <location>
        <begin position="841"/>
        <end position="873"/>
    </location>
</feature>
<feature type="repeat" description="ANK" evidence="3">
    <location>
        <begin position="641"/>
        <end position="673"/>
    </location>
</feature>
<protein>
    <submittedName>
        <fullName evidence="6">Uncharacterized protein</fullName>
    </submittedName>
</protein>
<dbReference type="Gene3D" id="1.25.40.20">
    <property type="entry name" value="Ankyrin repeat-containing domain"/>
    <property type="match status" value="2"/>
</dbReference>
<name>W4KCX7_HETIT</name>
<feature type="repeat" description="ANK" evidence="3">
    <location>
        <begin position="874"/>
        <end position="906"/>
    </location>
</feature>
<evidence type="ECO:0000256" key="3">
    <source>
        <dbReference type="PROSITE-ProRule" id="PRU00023"/>
    </source>
</evidence>
<evidence type="ECO:0000256" key="1">
    <source>
        <dbReference type="ARBA" id="ARBA00022737"/>
    </source>
</evidence>
<feature type="domain" description="GPI inositol-deacylase winged helix" evidence="4">
    <location>
        <begin position="356"/>
        <end position="442"/>
    </location>
</feature>
<evidence type="ECO:0000313" key="6">
    <source>
        <dbReference type="EMBL" id="ETW83638.1"/>
    </source>
</evidence>
<keyword evidence="7" id="KW-1185">Reference proteome</keyword>
<feature type="repeat" description="ANK" evidence="3">
    <location>
        <begin position="977"/>
        <end position="1005"/>
    </location>
</feature>
<dbReference type="PROSITE" id="PS50297">
    <property type="entry name" value="ANK_REP_REGION"/>
    <property type="match status" value="10"/>
</dbReference>